<evidence type="ECO:0000313" key="8">
    <source>
        <dbReference type="Proteomes" id="UP000189966"/>
    </source>
</evidence>
<keyword evidence="3" id="KW-0233">DNA recombination</keyword>
<evidence type="ECO:0000256" key="5">
    <source>
        <dbReference type="PROSITE-ProRule" id="PRU10137"/>
    </source>
</evidence>
<dbReference type="GO" id="GO:0000150">
    <property type="term" value="F:DNA strand exchange activity"/>
    <property type="evidence" value="ECO:0007669"/>
    <property type="project" value="InterPro"/>
</dbReference>
<dbReference type="AlphaFoldDB" id="A0A1T5I2W7"/>
<proteinExistence type="predicted"/>
<protein>
    <submittedName>
        <fullName evidence="7">Putative DNA-invertase from lambdoid prophage Rac</fullName>
    </submittedName>
</protein>
<sequence>MRTFAYCRVSTTEQTTQNQIIAIRQKGYDVSDSRVVSETVSGSVEAMKREQFKCLLITKWKRVIC</sequence>
<dbReference type="GO" id="GO:0015074">
    <property type="term" value="P:DNA integration"/>
    <property type="evidence" value="ECO:0007669"/>
    <property type="project" value="UniProtKB-KW"/>
</dbReference>
<accession>A0A1T5I2W7</accession>
<feature type="domain" description="Resolvase/invertase-type recombinase catalytic" evidence="6">
    <location>
        <begin position="2"/>
        <end position="65"/>
    </location>
</feature>
<evidence type="ECO:0000259" key="6">
    <source>
        <dbReference type="PROSITE" id="PS51736"/>
    </source>
</evidence>
<keyword evidence="2" id="KW-0238">DNA-binding</keyword>
<dbReference type="GO" id="GO:0003677">
    <property type="term" value="F:DNA binding"/>
    <property type="evidence" value="ECO:0007669"/>
    <property type="project" value="UniProtKB-KW"/>
</dbReference>
<evidence type="ECO:0000256" key="3">
    <source>
        <dbReference type="ARBA" id="ARBA00023172"/>
    </source>
</evidence>
<evidence type="ECO:0000256" key="2">
    <source>
        <dbReference type="ARBA" id="ARBA00023125"/>
    </source>
</evidence>
<reference evidence="7 8" key="1">
    <citation type="submission" date="2017-02" db="EMBL/GenBank/DDBJ databases">
        <authorList>
            <person name="Peterson S.W."/>
        </authorList>
    </citation>
    <scope>NUCLEOTIDE SEQUENCE [LARGE SCALE GENOMIC DNA]</scope>
    <source>
        <strain evidence="8">type strain: NCCB 100098</strain>
    </source>
</reference>
<evidence type="ECO:0000256" key="1">
    <source>
        <dbReference type="ARBA" id="ARBA00022908"/>
    </source>
</evidence>
<dbReference type="Pfam" id="PF00239">
    <property type="entry name" value="Resolvase"/>
    <property type="match status" value="1"/>
</dbReference>
<organism evidence="7 8">
    <name type="scientific">Photobacterium piscicola</name>
    <dbReference type="NCBI Taxonomy" id="1378299"/>
    <lineage>
        <taxon>Bacteria</taxon>
        <taxon>Pseudomonadati</taxon>
        <taxon>Pseudomonadota</taxon>
        <taxon>Gammaproteobacteria</taxon>
        <taxon>Vibrionales</taxon>
        <taxon>Vibrionaceae</taxon>
        <taxon>Photobacterium</taxon>
    </lineage>
</organism>
<dbReference type="EMBL" id="FUZI01000006">
    <property type="protein sequence ID" value="SKC33449.1"/>
    <property type="molecule type" value="Genomic_DNA"/>
</dbReference>
<dbReference type="Proteomes" id="UP000189966">
    <property type="component" value="Unassembled WGS sequence"/>
</dbReference>
<gene>
    <name evidence="7" type="primary">pinR_2</name>
    <name evidence="7" type="ORF">CZ809_03040</name>
</gene>
<dbReference type="Gene3D" id="3.40.50.1390">
    <property type="entry name" value="Resolvase, N-terminal catalytic domain"/>
    <property type="match status" value="1"/>
</dbReference>
<dbReference type="InterPro" id="IPR006119">
    <property type="entry name" value="Resolv_N"/>
</dbReference>
<feature type="active site" description="O-(5'-phospho-DNA)-serine intermediate" evidence="4 5">
    <location>
        <position position="10"/>
    </location>
</feature>
<dbReference type="PROSITE" id="PS00397">
    <property type="entry name" value="RECOMBINASES_1"/>
    <property type="match status" value="1"/>
</dbReference>
<dbReference type="SUPFAM" id="SSF53041">
    <property type="entry name" value="Resolvase-like"/>
    <property type="match status" value="1"/>
</dbReference>
<dbReference type="PROSITE" id="PS51736">
    <property type="entry name" value="RECOMBINASES_3"/>
    <property type="match status" value="1"/>
</dbReference>
<keyword evidence="1" id="KW-0229">DNA integration</keyword>
<evidence type="ECO:0000256" key="4">
    <source>
        <dbReference type="PIRSR" id="PIRSR606118-50"/>
    </source>
</evidence>
<dbReference type="InterPro" id="IPR006118">
    <property type="entry name" value="Recombinase_CS"/>
</dbReference>
<evidence type="ECO:0000313" key="7">
    <source>
        <dbReference type="EMBL" id="SKC33449.1"/>
    </source>
</evidence>
<name>A0A1T5I2W7_9GAMM</name>
<dbReference type="InterPro" id="IPR036162">
    <property type="entry name" value="Resolvase-like_N_sf"/>
</dbReference>